<feature type="domain" description="NTP pyrophosphohydrolase MazG-like" evidence="1">
    <location>
        <begin position="108"/>
        <end position="182"/>
    </location>
</feature>
<dbReference type="PANTHER" id="PTHR30522:SF0">
    <property type="entry name" value="NUCLEOSIDE TRIPHOSPHATE PYROPHOSPHOHYDROLASE"/>
    <property type="match status" value="1"/>
</dbReference>
<evidence type="ECO:0000259" key="1">
    <source>
        <dbReference type="Pfam" id="PF03819"/>
    </source>
</evidence>
<dbReference type="SUPFAM" id="SSF101386">
    <property type="entry name" value="all-alpha NTP pyrophosphatases"/>
    <property type="match status" value="1"/>
</dbReference>
<sequence>MTVVLLDASRPDLIPAGAVALLAETVAVTEEVHPSLLWQLPSYVLVGLVGDDRSKTLVSSDREHPAVVERLTWGEDVVEGGTMPGGTLLRAVELMDRLRRLGPWERQQTHDSLRRYLLEEVYELLDAIESGTPDELRSELGDLLLQVLFHSRIAADSATGSFDIDDVAQSFIDKVSYRTPGVLSGEHDDLDRQIEEWEAAKTAERDRERVSVLDGISTTQPALALVQKIFERLSGADFPVAAVSPSLYRVDIPFRKHASVSVEDDLRRRAIGLMDQVRAAEQAAAVDDAHLRDENTWRRYLGMDYEAEVEETDLDDPDEDVVDGVDVEVVADDDDLDWDDTTVDADPIALNKKGKTRKVKGLKVGKVPGMVVHEKWSAEGE</sequence>
<proteinExistence type="predicted"/>
<dbReference type="InterPro" id="IPR011551">
    <property type="entry name" value="NTP_PyrPHydrolase_MazG"/>
</dbReference>
<dbReference type="Gene3D" id="1.10.287.1080">
    <property type="entry name" value="MazG-like"/>
    <property type="match status" value="1"/>
</dbReference>
<dbReference type="CDD" id="cd11528">
    <property type="entry name" value="NTP-PPase_MazG_Nterm"/>
    <property type="match status" value="1"/>
</dbReference>
<dbReference type="EMBL" id="CP136137">
    <property type="protein sequence ID" value="WYY07972.1"/>
    <property type="molecule type" value="Genomic_DNA"/>
</dbReference>
<protein>
    <submittedName>
        <fullName evidence="2">MazG family protein</fullName>
    </submittedName>
</protein>
<dbReference type="InterPro" id="IPR004518">
    <property type="entry name" value="MazG-like_dom"/>
</dbReference>
<dbReference type="InterPro" id="IPR048015">
    <property type="entry name" value="NTP-PPase_MazG-like_N"/>
</dbReference>
<evidence type="ECO:0000313" key="3">
    <source>
        <dbReference type="Proteomes" id="UP001479933"/>
    </source>
</evidence>
<dbReference type="PANTHER" id="PTHR30522">
    <property type="entry name" value="NUCLEOSIDE TRIPHOSPHATE PYROPHOSPHOHYDROLASE"/>
    <property type="match status" value="1"/>
</dbReference>
<name>A0ABZ2U2W9_9ACTN</name>
<dbReference type="RefSeq" id="WP_066171259.1">
    <property type="nucleotide sequence ID" value="NZ_CP136137.1"/>
</dbReference>
<reference evidence="2 3" key="1">
    <citation type="journal article" date="2023" name="Virus Evol.">
        <title>Computational host range prediction-The good, the bad, and the ugly.</title>
        <authorList>
            <person name="Howell A.A."/>
            <person name="Versoza C.J."/>
            <person name="Pfeifer S.P."/>
        </authorList>
    </citation>
    <scope>NUCLEOTIDE SEQUENCE [LARGE SCALE GENOMIC DNA]</scope>
    <source>
        <strain evidence="2 3">1610/1b</strain>
    </source>
</reference>
<dbReference type="Proteomes" id="UP001479933">
    <property type="component" value="Chromosome"/>
</dbReference>
<organism evidence="2 3">
    <name type="scientific">Gordonia hydrophobica</name>
    <dbReference type="NCBI Taxonomy" id="40516"/>
    <lineage>
        <taxon>Bacteria</taxon>
        <taxon>Bacillati</taxon>
        <taxon>Actinomycetota</taxon>
        <taxon>Actinomycetes</taxon>
        <taxon>Mycobacteriales</taxon>
        <taxon>Gordoniaceae</taxon>
        <taxon>Gordonia</taxon>
    </lineage>
</organism>
<gene>
    <name evidence="2" type="ORF">RVF87_02475</name>
</gene>
<dbReference type="Pfam" id="PF03819">
    <property type="entry name" value="MazG"/>
    <property type="match status" value="1"/>
</dbReference>
<accession>A0ABZ2U2W9</accession>
<evidence type="ECO:0000313" key="2">
    <source>
        <dbReference type="EMBL" id="WYY07972.1"/>
    </source>
</evidence>
<keyword evidence="3" id="KW-1185">Reference proteome</keyword>